<feature type="region of interest" description="Disordered" evidence="1">
    <location>
        <begin position="81"/>
        <end position="219"/>
    </location>
</feature>
<proteinExistence type="predicted"/>
<evidence type="ECO:0000256" key="1">
    <source>
        <dbReference type="SAM" id="MobiDB-lite"/>
    </source>
</evidence>
<name>A0A498JYT5_MALDO</name>
<feature type="compositionally biased region" description="Basic and acidic residues" evidence="1">
    <location>
        <begin position="81"/>
        <end position="129"/>
    </location>
</feature>
<keyword evidence="3" id="KW-1185">Reference proteome</keyword>
<feature type="compositionally biased region" description="Basic and acidic residues" evidence="1">
    <location>
        <begin position="177"/>
        <end position="196"/>
    </location>
</feature>
<organism evidence="2 3">
    <name type="scientific">Malus domestica</name>
    <name type="common">Apple</name>
    <name type="synonym">Pyrus malus</name>
    <dbReference type="NCBI Taxonomy" id="3750"/>
    <lineage>
        <taxon>Eukaryota</taxon>
        <taxon>Viridiplantae</taxon>
        <taxon>Streptophyta</taxon>
        <taxon>Embryophyta</taxon>
        <taxon>Tracheophyta</taxon>
        <taxon>Spermatophyta</taxon>
        <taxon>Magnoliopsida</taxon>
        <taxon>eudicotyledons</taxon>
        <taxon>Gunneridae</taxon>
        <taxon>Pentapetalae</taxon>
        <taxon>rosids</taxon>
        <taxon>fabids</taxon>
        <taxon>Rosales</taxon>
        <taxon>Rosaceae</taxon>
        <taxon>Amygdaloideae</taxon>
        <taxon>Maleae</taxon>
        <taxon>Malus</taxon>
    </lineage>
</organism>
<dbReference type="Proteomes" id="UP000290289">
    <property type="component" value="Chromosome 5"/>
</dbReference>
<gene>
    <name evidence="2" type="ORF">DVH24_011498</name>
</gene>
<feature type="compositionally biased region" description="Basic and acidic residues" evidence="1">
    <location>
        <begin position="137"/>
        <end position="169"/>
    </location>
</feature>
<evidence type="ECO:0000313" key="2">
    <source>
        <dbReference type="EMBL" id="RXH99173.1"/>
    </source>
</evidence>
<dbReference type="STRING" id="3750.A0A498JYT5"/>
<sequence>MAVFHVAKNVMFNLSRSFPRSSQSLSLRYSSQKVSRVCFTTASKFSMGRNAAGENKGYDNNNKNWMNKEREYGSANVNSRAKETMGEGLEKTKRKAEETKETTKDYAEEAKEKAKRAAETMAEKAKEGTNRAAETAESTKEKAKEYGYETKEKTEEVADTLTEKAKEGTQRAAETAESAKEKAKENMWGMKEKTEDAVGTVAEKVKEGTSKAAETAKGTVKGAWGAVKETGQKIKETVVAPDEEVGAVAIDDDSTSESDVDVDVDGDGVAEGKVMEADVATGAPQQLTVTRVKRQSCHLTLPNLVITCKP</sequence>
<dbReference type="PANTHER" id="PTHR47372">
    <property type="entry name" value="DAUER UP-REGULATED-RELATED"/>
    <property type="match status" value="1"/>
</dbReference>
<dbReference type="Gene3D" id="1.10.287.700">
    <property type="entry name" value="Helix hairpin bin"/>
    <property type="match status" value="1"/>
</dbReference>
<accession>A0A498JYT5</accession>
<protein>
    <submittedName>
        <fullName evidence="2">Uncharacterized protein</fullName>
    </submittedName>
</protein>
<dbReference type="AlphaFoldDB" id="A0A498JYT5"/>
<reference evidence="2 3" key="1">
    <citation type="submission" date="2018-10" db="EMBL/GenBank/DDBJ databases">
        <title>A high-quality apple genome assembly.</title>
        <authorList>
            <person name="Hu J."/>
        </authorList>
    </citation>
    <scope>NUCLEOTIDE SEQUENCE [LARGE SCALE GENOMIC DNA]</scope>
    <source>
        <strain evidence="3">cv. HFTH1</strain>
        <tissue evidence="2">Young leaf</tissue>
    </source>
</reference>
<dbReference type="PANTHER" id="PTHR47372:SF24">
    <property type="entry name" value="LATE EMBRYOGENESIS ABUNDANT PROTEIN (LEA) FAMILY PROTEIN"/>
    <property type="match status" value="1"/>
</dbReference>
<evidence type="ECO:0000313" key="3">
    <source>
        <dbReference type="Proteomes" id="UP000290289"/>
    </source>
</evidence>
<feature type="region of interest" description="Disordered" evidence="1">
    <location>
        <begin position="244"/>
        <end position="263"/>
    </location>
</feature>
<comment type="caution">
    <text evidence="2">The sequence shown here is derived from an EMBL/GenBank/DDBJ whole genome shotgun (WGS) entry which is preliminary data.</text>
</comment>
<dbReference type="EMBL" id="RDQH01000331">
    <property type="protein sequence ID" value="RXH99173.1"/>
    <property type="molecule type" value="Genomic_DNA"/>
</dbReference>